<dbReference type="AlphaFoldDB" id="A0A8C7IKI6"/>
<dbReference type="GeneID" id="116373423"/>
<proteinExistence type="predicted"/>
<accession>A0A8C7IKI6</accession>
<dbReference type="Proteomes" id="UP000694557">
    <property type="component" value="Unassembled WGS sequence"/>
</dbReference>
<dbReference type="GeneTree" id="ENSGT00940000177102"/>
<dbReference type="GO" id="GO:0035735">
    <property type="term" value="P:intraciliary transport involved in cilium assembly"/>
    <property type="evidence" value="ECO:0007669"/>
    <property type="project" value="TreeGrafter"/>
</dbReference>
<dbReference type="PANTHER" id="PTHR46507:SF3">
    <property type="entry name" value="AFADIN- AND ALPHA-ACTININ-BINDING PROTEIN-LIKE"/>
    <property type="match status" value="1"/>
</dbReference>
<dbReference type="RefSeq" id="XP_031677864.1">
    <property type="nucleotide sequence ID" value="XM_031822004.1"/>
</dbReference>
<organism evidence="2 3">
    <name type="scientific">Oncorhynchus kisutch</name>
    <name type="common">Coho salmon</name>
    <name type="synonym">Salmo kisutch</name>
    <dbReference type="NCBI Taxonomy" id="8019"/>
    <lineage>
        <taxon>Eukaryota</taxon>
        <taxon>Metazoa</taxon>
        <taxon>Chordata</taxon>
        <taxon>Craniata</taxon>
        <taxon>Vertebrata</taxon>
        <taxon>Euteleostomi</taxon>
        <taxon>Actinopterygii</taxon>
        <taxon>Neopterygii</taxon>
        <taxon>Teleostei</taxon>
        <taxon>Protacanthopterygii</taxon>
        <taxon>Salmoniformes</taxon>
        <taxon>Salmonidae</taxon>
        <taxon>Salmoninae</taxon>
        <taxon>Oncorhynchus</taxon>
    </lineage>
</organism>
<name>A0A8C7IKI6_ONCKI</name>
<reference evidence="2" key="2">
    <citation type="submission" date="2025-09" db="UniProtKB">
        <authorList>
            <consortium name="Ensembl"/>
        </authorList>
    </citation>
    <scope>IDENTIFICATION</scope>
</reference>
<evidence type="ECO:0000313" key="3">
    <source>
        <dbReference type="Proteomes" id="UP000694557"/>
    </source>
</evidence>
<dbReference type="Ensembl" id="ENSOKIT00005078705.1">
    <property type="protein sequence ID" value="ENSOKIP00005073875.1"/>
    <property type="gene ID" value="ENSOKIG00005031901.1"/>
</dbReference>
<feature type="compositionally biased region" description="Basic and acidic residues" evidence="1">
    <location>
        <begin position="158"/>
        <end position="167"/>
    </location>
</feature>
<dbReference type="PANTHER" id="PTHR46507">
    <property type="entry name" value="AFADIN- AND ALPHA-ACTININ-BINDING PROTEIN"/>
    <property type="match status" value="1"/>
</dbReference>
<dbReference type="GO" id="GO:0034451">
    <property type="term" value="C:centriolar satellite"/>
    <property type="evidence" value="ECO:0007669"/>
    <property type="project" value="TreeGrafter"/>
</dbReference>
<protein>
    <submittedName>
        <fullName evidence="2">Afadin- and alpha-actinin-binding protein-like</fullName>
    </submittedName>
</protein>
<evidence type="ECO:0000313" key="2">
    <source>
        <dbReference type="Ensembl" id="ENSOKIP00005073875.1"/>
    </source>
</evidence>
<dbReference type="InterPro" id="IPR052300">
    <property type="entry name" value="Adhesion_Centrosome_assoc"/>
</dbReference>
<gene>
    <name evidence="2" type="primary">LOC116373423</name>
</gene>
<evidence type="ECO:0000256" key="1">
    <source>
        <dbReference type="SAM" id="MobiDB-lite"/>
    </source>
</evidence>
<feature type="compositionally biased region" description="Low complexity" evidence="1">
    <location>
        <begin position="1"/>
        <end position="13"/>
    </location>
</feature>
<dbReference type="KEGG" id="oki:116373423"/>
<keyword evidence="3" id="KW-1185">Reference proteome</keyword>
<reference evidence="2" key="1">
    <citation type="submission" date="2025-08" db="UniProtKB">
        <authorList>
            <consortium name="Ensembl"/>
        </authorList>
    </citation>
    <scope>IDENTIFICATION</scope>
</reference>
<feature type="compositionally biased region" description="Polar residues" evidence="1">
    <location>
        <begin position="146"/>
        <end position="157"/>
    </location>
</feature>
<feature type="region of interest" description="Disordered" evidence="1">
    <location>
        <begin position="50"/>
        <end position="126"/>
    </location>
</feature>
<sequence>MASRCGQGRAAGSQRRRQESSDLQDTYLLHGEPSLALSNLSLHASWWSGRDEHRETGPSLGRDEHRETGPSLGRDEHRETGPSLGRDEHRETGPSLGRDEHRETGPSLGRDEHRETGPSLGEQLVERNQHVARLQDALRREREKGSSLQCRCNQQGSELRRREQHSARLKERLTQLAERHRERGASMELLNPVPRGQVKRDRPARTNGRKEEAALRVMLERREAELREAMKLRHKLTTLLHALRANMERTLLDTVGDQEEDPDSAKMLVQSEESLGEHVTGGVFQGWKSVQRRLGDLLSQGHVAVGTDQDKLLAQLETELDQSQQLVKLQQHLLQDSVITPVPAALTDCYFLEEWERLQDSWAELEHQKRSFHRERRAFTDAAIRLGHERREFEQQRACVVKQQYLFDSPLGRTLQRHNRRESTVLNLSDSDHMILSGCRPATPSSAESGIIPWLGSSGSLQVHGKVKVHTPSTPELYSALQLPYSCRSSESDAQSECWDVGAERLQFAPPGPHLDGSFQ</sequence>
<feature type="region of interest" description="Disordered" evidence="1">
    <location>
        <begin position="1"/>
        <end position="27"/>
    </location>
</feature>
<feature type="compositionally biased region" description="Basic and acidic residues" evidence="1">
    <location>
        <begin position="50"/>
        <end position="116"/>
    </location>
</feature>
<dbReference type="GO" id="GO:0036064">
    <property type="term" value="C:ciliary basal body"/>
    <property type="evidence" value="ECO:0007669"/>
    <property type="project" value="TreeGrafter"/>
</dbReference>
<feature type="region of interest" description="Disordered" evidence="1">
    <location>
        <begin position="139"/>
        <end position="167"/>
    </location>
</feature>